<evidence type="ECO:0000256" key="2">
    <source>
        <dbReference type="HAMAP-Rule" id="MF_00984"/>
    </source>
</evidence>
<feature type="region of interest" description="Disordered" evidence="4">
    <location>
        <begin position="214"/>
        <end position="239"/>
    </location>
</feature>
<evidence type="ECO:0000313" key="5">
    <source>
        <dbReference type="EMBL" id="MTS28536.1"/>
    </source>
</evidence>
<dbReference type="Gene3D" id="2.40.50.140">
    <property type="entry name" value="Nucleic acid-binding proteins"/>
    <property type="match status" value="2"/>
</dbReference>
<dbReference type="InterPro" id="IPR011344">
    <property type="entry name" value="ssDNA-bd"/>
</dbReference>
<feature type="compositionally biased region" description="Low complexity" evidence="4">
    <location>
        <begin position="216"/>
        <end position="239"/>
    </location>
</feature>
<evidence type="ECO:0000256" key="4">
    <source>
        <dbReference type="SAM" id="MobiDB-lite"/>
    </source>
</evidence>
<accession>A0A6L6LUW6</accession>
<dbReference type="GO" id="GO:0006310">
    <property type="term" value="P:DNA recombination"/>
    <property type="evidence" value="ECO:0007669"/>
    <property type="project" value="UniProtKB-UniRule"/>
</dbReference>
<protein>
    <recommendedName>
        <fullName evidence="2 3">Single-stranded DNA-binding protein</fullName>
        <shortName evidence="2">SSB</shortName>
    </recommendedName>
</protein>
<feature type="region of interest" description="Disordered" evidence="4">
    <location>
        <begin position="1"/>
        <end position="24"/>
    </location>
</feature>
<dbReference type="HAMAP" id="MF_00984">
    <property type="entry name" value="SSB"/>
    <property type="match status" value="1"/>
</dbReference>
<dbReference type="PANTHER" id="PTHR10302">
    <property type="entry name" value="SINGLE-STRANDED DNA-BINDING PROTEIN"/>
    <property type="match status" value="1"/>
</dbReference>
<organism evidence="5 6">
    <name type="scientific">Ruthenibacterium lactatiformans</name>
    <dbReference type="NCBI Taxonomy" id="1550024"/>
    <lineage>
        <taxon>Bacteria</taxon>
        <taxon>Bacillati</taxon>
        <taxon>Bacillota</taxon>
        <taxon>Clostridia</taxon>
        <taxon>Eubacteriales</taxon>
        <taxon>Oscillospiraceae</taxon>
        <taxon>Ruthenibacterium</taxon>
    </lineage>
</organism>
<keyword evidence="2" id="KW-0235">DNA replication</keyword>
<comment type="subunit">
    <text evidence="2">Homotetramer.</text>
</comment>
<dbReference type="CDD" id="cd04496">
    <property type="entry name" value="SSB_OBF"/>
    <property type="match status" value="1"/>
</dbReference>
<feature type="short sequence motif" description="Important for interaction with partner proteins" evidence="2">
    <location>
        <begin position="248"/>
        <end position="253"/>
    </location>
</feature>
<gene>
    <name evidence="5" type="primary">ssb</name>
    <name evidence="5" type="ORF">GMD59_14755</name>
</gene>
<proteinExistence type="inferred from homology"/>
<dbReference type="PANTHER" id="PTHR10302:SF27">
    <property type="entry name" value="SINGLE-STRANDED DNA-BINDING PROTEIN"/>
    <property type="match status" value="1"/>
</dbReference>
<sequence length="253" mass="27412">MTNLNSFSVAGNLTGDPRTKTDENGEVRSVLFNVAVNRSKDKADFIPVRLTGAQYTAHMQQKLVKGAGVILNGRVENTQYKDQNGQNRSFFAVTPSYMIAGPRGSVNNGTVHGRLTHDPELRKTPQGKSVVAFSIACNRSYKNGNGEWVDAPVSFLNVVAWETQAEFVCKYFHKGDPILVCGSIQSRQYTSKEGEQRTAYEILANNVSFASERDAGTNAAPAPAAQKPQATANPGGYSAEDFAAVADDEDLPF</sequence>
<dbReference type="EMBL" id="WMZU01000029">
    <property type="protein sequence ID" value="MTS28536.1"/>
    <property type="molecule type" value="Genomic_DNA"/>
</dbReference>
<reference evidence="5 6" key="1">
    <citation type="journal article" date="2019" name="Nat. Med.">
        <title>A library of human gut bacterial isolates paired with longitudinal multiomics data enables mechanistic microbiome research.</title>
        <authorList>
            <person name="Poyet M."/>
            <person name="Groussin M."/>
            <person name="Gibbons S.M."/>
            <person name="Avila-Pacheco J."/>
            <person name="Jiang X."/>
            <person name="Kearney S.M."/>
            <person name="Perrotta A.R."/>
            <person name="Berdy B."/>
            <person name="Zhao S."/>
            <person name="Lieberman T.D."/>
            <person name="Swanson P.K."/>
            <person name="Smith M."/>
            <person name="Roesemann S."/>
            <person name="Alexander J.E."/>
            <person name="Rich S.A."/>
            <person name="Livny J."/>
            <person name="Vlamakis H."/>
            <person name="Clish C."/>
            <person name="Bullock K."/>
            <person name="Deik A."/>
            <person name="Scott J."/>
            <person name="Pierce K.A."/>
            <person name="Xavier R.J."/>
            <person name="Alm E.J."/>
        </authorList>
    </citation>
    <scope>NUCLEOTIDE SEQUENCE [LARGE SCALE GENOMIC DNA]</scope>
    <source>
        <strain evidence="5 6">BIOML-A4</strain>
    </source>
</reference>
<dbReference type="InterPro" id="IPR012340">
    <property type="entry name" value="NA-bd_OB-fold"/>
</dbReference>
<dbReference type="GO" id="GO:0006281">
    <property type="term" value="P:DNA repair"/>
    <property type="evidence" value="ECO:0007669"/>
    <property type="project" value="UniProtKB-UniRule"/>
</dbReference>
<comment type="caution">
    <text evidence="5">The sequence shown here is derived from an EMBL/GenBank/DDBJ whole genome shotgun (WGS) entry which is preliminary data.</text>
</comment>
<dbReference type="PROSITE" id="PS50935">
    <property type="entry name" value="SSB"/>
    <property type="match status" value="2"/>
</dbReference>
<keyword evidence="2" id="KW-0233">DNA recombination</keyword>
<keyword evidence="2" id="KW-0227">DNA damage</keyword>
<dbReference type="SUPFAM" id="SSF50249">
    <property type="entry name" value="Nucleic acid-binding proteins"/>
    <property type="match status" value="2"/>
</dbReference>
<dbReference type="GO" id="GO:0009295">
    <property type="term" value="C:nucleoid"/>
    <property type="evidence" value="ECO:0007669"/>
    <property type="project" value="TreeGrafter"/>
</dbReference>
<dbReference type="Pfam" id="PF00436">
    <property type="entry name" value="SSB"/>
    <property type="match status" value="2"/>
</dbReference>
<dbReference type="AlphaFoldDB" id="A0A6L6LUW6"/>
<dbReference type="RefSeq" id="WP_172726287.1">
    <property type="nucleotide sequence ID" value="NZ_WMZN01000032.1"/>
</dbReference>
<keyword evidence="1 2" id="KW-0238">DNA-binding</keyword>
<dbReference type="Proteomes" id="UP000472755">
    <property type="component" value="Unassembled WGS sequence"/>
</dbReference>
<dbReference type="GO" id="GO:0003697">
    <property type="term" value="F:single-stranded DNA binding"/>
    <property type="evidence" value="ECO:0007669"/>
    <property type="project" value="UniProtKB-UniRule"/>
</dbReference>
<evidence type="ECO:0000256" key="1">
    <source>
        <dbReference type="ARBA" id="ARBA00023125"/>
    </source>
</evidence>
<comment type="function">
    <text evidence="2">Plays an important role in DNA replication, recombination and repair. Binds to ssDNA and to an array of partner proteins to recruit them to their sites of action during DNA metabolism.</text>
</comment>
<keyword evidence="2" id="KW-0234">DNA repair</keyword>
<evidence type="ECO:0000256" key="3">
    <source>
        <dbReference type="RuleBase" id="RU000524"/>
    </source>
</evidence>
<feature type="compositionally biased region" description="Polar residues" evidence="4">
    <location>
        <begin position="1"/>
        <end position="11"/>
    </location>
</feature>
<evidence type="ECO:0000313" key="6">
    <source>
        <dbReference type="Proteomes" id="UP000472755"/>
    </source>
</evidence>
<dbReference type="InterPro" id="IPR000424">
    <property type="entry name" value="Primosome_PriB/ssb"/>
</dbReference>
<name>A0A6L6LUW6_9FIRM</name>
<dbReference type="NCBIfam" id="TIGR00621">
    <property type="entry name" value="ssb"/>
    <property type="match status" value="1"/>
</dbReference>
<dbReference type="GO" id="GO:0006260">
    <property type="term" value="P:DNA replication"/>
    <property type="evidence" value="ECO:0007669"/>
    <property type="project" value="UniProtKB-UniRule"/>
</dbReference>
<comment type="caution">
    <text evidence="2">Lacks conserved residue(s) required for the propagation of feature annotation.</text>
</comment>